<dbReference type="Proteomes" id="UP000815325">
    <property type="component" value="Unassembled WGS sequence"/>
</dbReference>
<sequence>SRWRAAPTSLILHTRTPMDVEESQVTLQGDEHTTRSLLDVLTCSCMQLAELLQSKQAGNEENETANSLHALVAGNGKKKTKLPAVEDVEYWHSPEKDGWMQCQGDYLGTWRKRWFVLKQGYLFRFMNDKVSENMKPRGVVDLSKIQDVKPAMGIINRPNSIQLKTAAGGSVAYICESETDMVLWLSALQESIQLVAGVEDEPRAPSSSTGNKSSAKRGGGSAEWVHQLERNFESMSARGGSPQLPSNAMVDVVGYEGYGEGSEGGGGASSSGRDLNYGQIMGVAGVANGGSGLSADTLLNYGGADGLMPADGYGAAGLGGPNGYAHMPMPSTSYPFPQASVASAPVQQSWQVHYTAEGRPYYYNTSTGVTQWEAPPAC</sequence>
<dbReference type="InterPro" id="IPR011993">
    <property type="entry name" value="PH-like_dom_sf"/>
</dbReference>
<gene>
    <name evidence="4" type="ORF">DUNSADRAFT_2565</name>
</gene>
<reference evidence="4" key="1">
    <citation type="submission" date="2017-08" db="EMBL/GenBank/DDBJ databases">
        <authorList>
            <person name="Polle J.E."/>
            <person name="Barry K."/>
            <person name="Cushman J."/>
            <person name="Schmutz J."/>
            <person name="Tran D."/>
            <person name="Hathwaick L.T."/>
            <person name="Yim W.C."/>
            <person name="Jenkins J."/>
            <person name="Mckie-Krisberg Z.M."/>
            <person name="Prochnik S."/>
            <person name="Lindquist E."/>
            <person name="Dockter R.B."/>
            <person name="Adam C."/>
            <person name="Molina H."/>
            <person name="Bunkerborg J."/>
            <person name="Jin E."/>
            <person name="Buchheim M."/>
            <person name="Magnuson J."/>
        </authorList>
    </citation>
    <scope>NUCLEOTIDE SEQUENCE</scope>
    <source>
        <strain evidence="4">CCAP 19/18</strain>
    </source>
</reference>
<dbReference type="SUPFAM" id="SSF51045">
    <property type="entry name" value="WW domain"/>
    <property type="match status" value="1"/>
</dbReference>
<dbReference type="Gene3D" id="2.20.70.10">
    <property type="match status" value="1"/>
</dbReference>
<dbReference type="EMBL" id="MU069573">
    <property type="protein sequence ID" value="KAF5838581.1"/>
    <property type="molecule type" value="Genomic_DNA"/>
</dbReference>
<dbReference type="Gene3D" id="2.30.29.30">
    <property type="entry name" value="Pleckstrin-homology domain (PH domain)/Phosphotyrosine-binding domain (PTB)"/>
    <property type="match status" value="1"/>
</dbReference>
<comment type="caution">
    <text evidence="4">The sequence shown here is derived from an EMBL/GenBank/DDBJ whole genome shotgun (WGS) entry which is preliminary data.</text>
</comment>
<accession>A0ABQ7GVD6</accession>
<protein>
    <submittedName>
        <fullName evidence="4">Uncharacterized protein</fullName>
    </submittedName>
</protein>
<evidence type="ECO:0000259" key="2">
    <source>
        <dbReference type="PROSITE" id="PS50003"/>
    </source>
</evidence>
<feature type="region of interest" description="Disordered" evidence="1">
    <location>
        <begin position="199"/>
        <end position="222"/>
    </location>
</feature>
<feature type="domain" description="WW" evidence="3">
    <location>
        <begin position="344"/>
        <end position="377"/>
    </location>
</feature>
<evidence type="ECO:0000313" key="5">
    <source>
        <dbReference type="Proteomes" id="UP000815325"/>
    </source>
</evidence>
<dbReference type="SUPFAM" id="SSF50729">
    <property type="entry name" value="PH domain-like"/>
    <property type="match status" value="1"/>
</dbReference>
<feature type="non-terminal residue" evidence="4">
    <location>
        <position position="1"/>
    </location>
</feature>
<keyword evidence="5" id="KW-1185">Reference proteome</keyword>
<dbReference type="Pfam" id="PF00397">
    <property type="entry name" value="WW"/>
    <property type="match status" value="1"/>
</dbReference>
<dbReference type="PANTHER" id="PTHR14336">
    <property type="entry name" value="TANDEM PH DOMAIN CONTAINING PROTEIN"/>
    <property type="match status" value="1"/>
</dbReference>
<dbReference type="PROSITE" id="PS50020">
    <property type="entry name" value="WW_DOMAIN_2"/>
    <property type="match status" value="1"/>
</dbReference>
<dbReference type="InterPro" id="IPR001849">
    <property type="entry name" value="PH_domain"/>
</dbReference>
<evidence type="ECO:0000313" key="4">
    <source>
        <dbReference type="EMBL" id="KAF5838581.1"/>
    </source>
</evidence>
<name>A0ABQ7GVD6_DUNSA</name>
<dbReference type="InterPro" id="IPR051707">
    <property type="entry name" value="PI-Interact_SigTrans_Reg"/>
</dbReference>
<dbReference type="InterPro" id="IPR001202">
    <property type="entry name" value="WW_dom"/>
</dbReference>
<evidence type="ECO:0000256" key="1">
    <source>
        <dbReference type="SAM" id="MobiDB-lite"/>
    </source>
</evidence>
<dbReference type="PROSITE" id="PS50003">
    <property type="entry name" value="PH_DOMAIN"/>
    <property type="match status" value="1"/>
</dbReference>
<dbReference type="SMART" id="SM00233">
    <property type="entry name" value="PH"/>
    <property type="match status" value="1"/>
</dbReference>
<dbReference type="CDD" id="cd00201">
    <property type="entry name" value="WW"/>
    <property type="match status" value="1"/>
</dbReference>
<organism evidence="4 5">
    <name type="scientific">Dunaliella salina</name>
    <name type="common">Green alga</name>
    <name type="synonym">Protococcus salinus</name>
    <dbReference type="NCBI Taxonomy" id="3046"/>
    <lineage>
        <taxon>Eukaryota</taxon>
        <taxon>Viridiplantae</taxon>
        <taxon>Chlorophyta</taxon>
        <taxon>core chlorophytes</taxon>
        <taxon>Chlorophyceae</taxon>
        <taxon>CS clade</taxon>
        <taxon>Chlamydomonadales</taxon>
        <taxon>Dunaliellaceae</taxon>
        <taxon>Dunaliella</taxon>
    </lineage>
</organism>
<feature type="domain" description="PH" evidence="2">
    <location>
        <begin position="93"/>
        <end position="193"/>
    </location>
</feature>
<dbReference type="InterPro" id="IPR036020">
    <property type="entry name" value="WW_dom_sf"/>
</dbReference>
<proteinExistence type="predicted"/>
<dbReference type="SMART" id="SM00456">
    <property type="entry name" value="WW"/>
    <property type="match status" value="1"/>
</dbReference>
<dbReference type="PANTHER" id="PTHR14336:SF8">
    <property type="entry name" value="PROTEIN OPY1"/>
    <property type="match status" value="1"/>
</dbReference>
<evidence type="ECO:0000259" key="3">
    <source>
        <dbReference type="PROSITE" id="PS50020"/>
    </source>
</evidence>
<dbReference type="Pfam" id="PF00169">
    <property type="entry name" value="PH"/>
    <property type="match status" value="1"/>
</dbReference>